<dbReference type="Gene3D" id="1.10.260.40">
    <property type="entry name" value="lambda repressor-like DNA-binding domains"/>
    <property type="match status" value="1"/>
</dbReference>
<dbReference type="RefSeq" id="WP_129131487.1">
    <property type="nucleotide sequence ID" value="NZ_SDHW01000004.1"/>
</dbReference>
<accession>A0A4Q1CGL0</accession>
<dbReference type="InterPro" id="IPR010982">
    <property type="entry name" value="Lambda_DNA-bd_dom_sf"/>
</dbReference>
<dbReference type="SUPFAM" id="SSF47413">
    <property type="entry name" value="lambda repressor-like DNA-binding domains"/>
    <property type="match status" value="1"/>
</dbReference>
<dbReference type="InterPro" id="IPR001387">
    <property type="entry name" value="Cro/C1-type_HTH"/>
</dbReference>
<sequence>MNFILYSFRRYHQFTKEEISQKLQLSLSEYNAFESESRRIDRKLAAKLSAVYNAPGYVFLMERSTATLQVVFNHNHFENSNGFVQYQNLVTS</sequence>
<dbReference type="Proteomes" id="UP000290204">
    <property type="component" value="Unassembled WGS sequence"/>
</dbReference>
<evidence type="ECO:0000259" key="1">
    <source>
        <dbReference type="PROSITE" id="PS50943"/>
    </source>
</evidence>
<feature type="domain" description="HTH cro/C1-type" evidence="1">
    <location>
        <begin position="5"/>
        <end position="58"/>
    </location>
</feature>
<evidence type="ECO:0000313" key="2">
    <source>
        <dbReference type="EMBL" id="RXK59183.1"/>
    </source>
</evidence>
<gene>
    <name evidence="2" type="ORF">ESA94_13665</name>
</gene>
<keyword evidence="3" id="KW-1185">Reference proteome</keyword>
<dbReference type="PROSITE" id="PS50943">
    <property type="entry name" value="HTH_CROC1"/>
    <property type="match status" value="1"/>
</dbReference>
<evidence type="ECO:0000313" key="3">
    <source>
        <dbReference type="Proteomes" id="UP000290204"/>
    </source>
</evidence>
<name>A0A4Q1CGL0_9BACT</name>
<dbReference type="AlphaFoldDB" id="A0A4Q1CGL0"/>
<protein>
    <submittedName>
        <fullName evidence="2">XRE family transcriptional regulator</fullName>
    </submittedName>
</protein>
<dbReference type="GO" id="GO:0003677">
    <property type="term" value="F:DNA binding"/>
    <property type="evidence" value="ECO:0007669"/>
    <property type="project" value="InterPro"/>
</dbReference>
<reference evidence="2 3" key="1">
    <citation type="submission" date="2019-01" db="EMBL/GenBank/DDBJ databases">
        <title>Lacibacter sp. strain TTM-7.</title>
        <authorList>
            <person name="Chen W.-M."/>
        </authorList>
    </citation>
    <scope>NUCLEOTIDE SEQUENCE [LARGE SCALE GENOMIC DNA]</scope>
    <source>
        <strain evidence="2 3">TTM-7</strain>
    </source>
</reference>
<proteinExistence type="predicted"/>
<dbReference type="EMBL" id="SDHW01000004">
    <property type="protein sequence ID" value="RXK59183.1"/>
    <property type="molecule type" value="Genomic_DNA"/>
</dbReference>
<comment type="caution">
    <text evidence="2">The sequence shown here is derived from an EMBL/GenBank/DDBJ whole genome shotgun (WGS) entry which is preliminary data.</text>
</comment>
<organism evidence="2 3">
    <name type="scientific">Lacibacter luteus</name>
    <dbReference type="NCBI Taxonomy" id="2508719"/>
    <lineage>
        <taxon>Bacteria</taxon>
        <taxon>Pseudomonadati</taxon>
        <taxon>Bacteroidota</taxon>
        <taxon>Chitinophagia</taxon>
        <taxon>Chitinophagales</taxon>
        <taxon>Chitinophagaceae</taxon>
        <taxon>Lacibacter</taxon>
    </lineage>
</organism>